<keyword evidence="6 14" id="KW-1133">Transmembrane helix</keyword>
<evidence type="ECO:0000256" key="5">
    <source>
        <dbReference type="ARBA" id="ARBA00022692"/>
    </source>
</evidence>
<organism evidence="15">
    <name type="scientific">Medioppia subpectinata</name>
    <dbReference type="NCBI Taxonomy" id="1979941"/>
    <lineage>
        <taxon>Eukaryota</taxon>
        <taxon>Metazoa</taxon>
        <taxon>Ecdysozoa</taxon>
        <taxon>Arthropoda</taxon>
        <taxon>Chelicerata</taxon>
        <taxon>Arachnida</taxon>
        <taxon>Acari</taxon>
        <taxon>Acariformes</taxon>
        <taxon>Sarcoptiformes</taxon>
        <taxon>Oribatida</taxon>
        <taxon>Brachypylina</taxon>
        <taxon>Oppioidea</taxon>
        <taxon>Oppiidae</taxon>
        <taxon>Medioppia</taxon>
    </lineage>
</organism>
<dbReference type="PANTHER" id="PTHR11923:SF110">
    <property type="entry name" value="SCAVENGER RECEPTOR CLASS B MEMBER 1"/>
    <property type="match status" value="1"/>
</dbReference>
<feature type="non-terminal residue" evidence="15">
    <location>
        <position position="1"/>
    </location>
</feature>
<sequence length="512" mass="57827">QLQLEPDTEAYKLWKDIPLPIYQKFYFFNVTNGADIERMGAKPVLVEMGPYVYASKWRKKHLVHHDNGTVSYREHKVYHFVPEMSVGNDTDIVTSLNGPLAVTLSLLQNAPSAVRVVVGLALDAVTEGFFIRRSVRQLLFEGYPDVLTTFGPLLNPKIPSNNNGRFGWLYHRNNTDEGVFTVHTGAEGMDQLNVIDSFRGKTRLDYWRNGSDCNSIDGSTNAQMFPPPGEDTSRSLYLFHPDFCRRWKLNFKTRHSKRGIPVYRYVPDDSLFKNADDYPPNSCYISRLPATANPSLLGIGRSQTNYSKHQRKIRFVSGVFDMSACKYGAPVLMSYPHFLGGDPIYTRAVQGLKPDARRHAFYLDVEPTTGSSMGSAARVQINVFINKPPGLFRYRNVPEIVFPVFWQEMGANVSAAMAERMQWALRQPTLISAVSSVSMLFIGFLLVFASLLFPFYNYYLKHSGRKKETGSVVYTDKCNANNTQMDKIMSATDPNAPPIDEQGVDNKAMDPN</sequence>
<keyword evidence="7 14" id="KW-0472">Membrane</keyword>
<dbReference type="Proteomes" id="UP000759131">
    <property type="component" value="Unassembled WGS sequence"/>
</dbReference>
<gene>
    <name evidence="15" type="ORF">OSB1V03_LOCUS7424</name>
</gene>
<keyword evidence="16" id="KW-1185">Reference proteome</keyword>
<keyword evidence="4" id="KW-1003">Cell membrane</keyword>
<evidence type="ECO:0000256" key="13">
    <source>
        <dbReference type="SAM" id="MobiDB-lite"/>
    </source>
</evidence>
<dbReference type="GO" id="GO:0005044">
    <property type="term" value="F:scavenger receptor activity"/>
    <property type="evidence" value="ECO:0007669"/>
    <property type="project" value="TreeGrafter"/>
</dbReference>
<evidence type="ECO:0000256" key="7">
    <source>
        <dbReference type="ARBA" id="ARBA00023136"/>
    </source>
</evidence>
<accession>A0A7R9KPH6</accession>
<evidence type="ECO:0000313" key="16">
    <source>
        <dbReference type="Proteomes" id="UP000759131"/>
    </source>
</evidence>
<keyword evidence="8" id="KW-1015">Disulfide bond</keyword>
<keyword evidence="5 14" id="KW-0812">Transmembrane</keyword>
<dbReference type="Pfam" id="PF01130">
    <property type="entry name" value="CD36"/>
    <property type="match status" value="1"/>
</dbReference>
<dbReference type="AlphaFoldDB" id="A0A7R9KPH6"/>
<evidence type="ECO:0000256" key="14">
    <source>
        <dbReference type="SAM" id="Phobius"/>
    </source>
</evidence>
<comment type="similarity">
    <text evidence="3">Belongs to the CD36 family.</text>
</comment>
<reference evidence="15" key="1">
    <citation type="submission" date="2020-11" db="EMBL/GenBank/DDBJ databases">
        <authorList>
            <person name="Tran Van P."/>
        </authorList>
    </citation>
    <scope>NUCLEOTIDE SEQUENCE</scope>
</reference>
<evidence type="ECO:0000313" key="15">
    <source>
        <dbReference type="EMBL" id="CAD7626994.1"/>
    </source>
</evidence>
<evidence type="ECO:0000256" key="10">
    <source>
        <dbReference type="ARBA" id="ARBA00023180"/>
    </source>
</evidence>
<comment type="subcellular location">
    <subcellularLocation>
        <location evidence="2">Cell membrane</location>
        <topology evidence="2">Multi-pass membrane protein</topology>
    </subcellularLocation>
    <subcellularLocation>
        <location evidence="1">Membrane</location>
        <location evidence="1">Caveola</location>
        <topology evidence="1">Multi-pass membrane protein</topology>
    </subcellularLocation>
</comment>
<dbReference type="GO" id="GO:0005901">
    <property type="term" value="C:caveola"/>
    <property type="evidence" value="ECO:0007669"/>
    <property type="project" value="UniProtKB-SubCell"/>
</dbReference>
<name>A0A7R9KPH6_9ACAR</name>
<dbReference type="GO" id="GO:0005737">
    <property type="term" value="C:cytoplasm"/>
    <property type="evidence" value="ECO:0007669"/>
    <property type="project" value="TreeGrafter"/>
</dbReference>
<dbReference type="PANTHER" id="PTHR11923">
    <property type="entry name" value="SCAVENGER RECEPTOR CLASS B TYPE-1 SR-B1"/>
    <property type="match status" value="1"/>
</dbReference>
<dbReference type="PRINTS" id="PR01609">
    <property type="entry name" value="CD36FAMILY"/>
</dbReference>
<keyword evidence="9" id="KW-0675">Receptor</keyword>
<evidence type="ECO:0000256" key="2">
    <source>
        <dbReference type="ARBA" id="ARBA00004651"/>
    </source>
</evidence>
<proteinExistence type="inferred from homology"/>
<evidence type="ECO:0000256" key="1">
    <source>
        <dbReference type="ARBA" id="ARBA00004189"/>
    </source>
</evidence>
<feature type="region of interest" description="Disordered" evidence="13">
    <location>
        <begin position="490"/>
        <end position="512"/>
    </location>
</feature>
<evidence type="ECO:0000256" key="12">
    <source>
        <dbReference type="ARBA" id="ARBA00042244"/>
    </source>
</evidence>
<evidence type="ECO:0000256" key="9">
    <source>
        <dbReference type="ARBA" id="ARBA00023170"/>
    </source>
</evidence>
<dbReference type="EMBL" id="CAJPIZ010004329">
    <property type="protein sequence ID" value="CAG2107424.1"/>
    <property type="molecule type" value="Genomic_DNA"/>
</dbReference>
<feature type="transmembrane region" description="Helical" evidence="14">
    <location>
        <begin position="430"/>
        <end position="456"/>
    </location>
</feature>
<protein>
    <recommendedName>
        <fullName evidence="11">Scavenger receptor class B member 1</fullName>
    </recommendedName>
    <alternativeName>
        <fullName evidence="12">SR-BI</fullName>
    </alternativeName>
</protein>
<dbReference type="OrthoDB" id="514335at2759"/>
<evidence type="ECO:0000256" key="8">
    <source>
        <dbReference type="ARBA" id="ARBA00023157"/>
    </source>
</evidence>
<evidence type="ECO:0000256" key="11">
    <source>
        <dbReference type="ARBA" id="ARBA00040821"/>
    </source>
</evidence>
<keyword evidence="10" id="KW-0325">Glycoprotein</keyword>
<dbReference type="InterPro" id="IPR002159">
    <property type="entry name" value="CD36_fam"/>
</dbReference>
<evidence type="ECO:0000256" key="4">
    <source>
        <dbReference type="ARBA" id="ARBA00022475"/>
    </source>
</evidence>
<evidence type="ECO:0000256" key="6">
    <source>
        <dbReference type="ARBA" id="ARBA00022989"/>
    </source>
</evidence>
<dbReference type="EMBL" id="OC858904">
    <property type="protein sequence ID" value="CAD7626994.1"/>
    <property type="molecule type" value="Genomic_DNA"/>
</dbReference>
<evidence type="ECO:0000256" key="3">
    <source>
        <dbReference type="ARBA" id="ARBA00010532"/>
    </source>
</evidence>